<feature type="region of interest" description="Disordered" evidence="10">
    <location>
        <begin position="732"/>
        <end position="779"/>
    </location>
</feature>
<dbReference type="Pfam" id="PF12022">
    <property type="entry name" value="COG2_C"/>
    <property type="match status" value="1"/>
</dbReference>
<keyword evidence="4" id="KW-0813">Transport</keyword>
<evidence type="ECO:0000313" key="13">
    <source>
        <dbReference type="EMBL" id="RNF08616.1"/>
    </source>
</evidence>
<dbReference type="PANTHER" id="PTHR12961">
    <property type="entry name" value="CONSERVED OLIGOMERIC GOLGI COMPLEX COMPONENT 2"/>
    <property type="match status" value="1"/>
</dbReference>
<reference evidence="13 14" key="1">
    <citation type="journal article" date="2018" name="BMC Genomics">
        <title>Genomic comparison of Trypanosoma conorhini and Trypanosoma rangeli to Trypanosoma cruzi strains of high and low virulence.</title>
        <authorList>
            <person name="Bradwell K.R."/>
            <person name="Koparde V.N."/>
            <person name="Matveyev A.V."/>
            <person name="Serrano M.G."/>
            <person name="Alves J.M."/>
            <person name="Parikh H."/>
            <person name="Huang B."/>
            <person name="Lee V."/>
            <person name="Espinosa-Alvarez O."/>
            <person name="Ortiz P.A."/>
            <person name="Costa-Martins A.G."/>
            <person name="Teixeira M.M."/>
            <person name="Buck G.A."/>
        </authorList>
    </citation>
    <scope>NUCLEOTIDE SEQUENCE [LARGE SCALE GENOMIC DNA]</scope>
    <source>
        <strain evidence="13 14">AM80</strain>
    </source>
</reference>
<evidence type="ECO:0000256" key="10">
    <source>
        <dbReference type="SAM" id="MobiDB-lite"/>
    </source>
</evidence>
<feature type="coiled-coil region" evidence="9">
    <location>
        <begin position="154"/>
        <end position="188"/>
    </location>
</feature>
<evidence type="ECO:0000256" key="2">
    <source>
        <dbReference type="ARBA" id="ARBA00007603"/>
    </source>
</evidence>
<evidence type="ECO:0000259" key="12">
    <source>
        <dbReference type="Pfam" id="PF12022"/>
    </source>
</evidence>
<comment type="subcellular location">
    <subcellularLocation>
        <location evidence="1">Golgi apparatus membrane</location>
        <topology evidence="1">Peripheral membrane protein</topology>
    </subcellularLocation>
</comment>
<keyword evidence="14" id="KW-1185">Reference proteome</keyword>
<dbReference type="GO" id="GO:0017119">
    <property type="term" value="C:Golgi transport complex"/>
    <property type="evidence" value="ECO:0007669"/>
    <property type="project" value="TreeGrafter"/>
</dbReference>
<dbReference type="PANTHER" id="PTHR12961:SF0">
    <property type="entry name" value="CONSERVED OLIGOMERIC GOLGI COMPLEX SUBUNIT 2"/>
    <property type="match status" value="1"/>
</dbReference>
<evidence type="ECO:0000256" key="7">
    <source>
        <dbReference type="ARBA" id="ARBA00023136"/>
    </source>
</evidence>
<evidence type="ECO:0000259" key="11">
    <source>
        <dbReference type="Pfam" id="PF06148"/>
    </source>
</evidence>
<evidence type="ECO:0000256" key="3">
    <source>
        <dbReference type="ARBA" id="ARBA00020977"/>
    </source>
</evidence>
<name>A0A3R7L6I8_TRYRA</name>
<proteinExistence type="inferred from homology"/>
<evidence type="ECO:0000256" key="4">
    <source>
        <dbReference type="ARBA" id="ARBA00022448"/>
    </source>
</evidence>
<evidence type="ECO:0000256" key="9">
    <source>
        <dbReference type="SAM" id="Coils"/>
    </source>
</evidence>
<comment type="similarity">
    <text evidence="2">Belongs to the COG2 family.</text>
</comment>
<dbReference type="GeneID" id="40326575"/>
<dbReference type="InterPro" id="IPR009316">
    <property type="entry name" value="COG2"/>
</dbReference>
<keyword evidence="6" id="KW-0333">Golgi apparatus</keyword>
<dbReference type="AlphaFoldDB" id="A0A3R7L6I8"/>
<dbReference type="GO" id="GO:0015031">
    <property type="term" value="P:protein transport"/>
    <property type="evidence" value="ECO:0007669"/>
    <property type="project" value="UniProtKB-KW"/>
</dbReference>
<feature type="domain" description="COG complex component COG2 C-terminal" evidence="12">
    <location>
        <begin position="469"/>
        <end position="791"/>
    </location>
</feature>
<comment type="caution">
    <text evidence="13">The sequence shown here is derived from an EMBL/GenBank/DDBJ whole genome shotgun (WGS) entry which is preliminary data.</text>
</comment>
<evidence type="ECO:0000256" key="8">
    <source>
        <dbReference type="ARBA" id="ARBA00031344"/>
    </source>
</evidence>
<keyword evidence="7" id="KW-0472">Membrane</keyword>
<accession>A0A3R7L6I8</accession>
<dbReference type="GO" id="GO:0007030">
    <property type="term" value="P:Golgi organization"/>
    <property type="evidence" value="ECO:0007669"/>
    <property type="project" value="InterPro"/>
</dbReference>
<dbReference type="Proteomes" id="UP000283634">
    <property type="component" value="Unassembled WGS sequence"/>
</dbReference>
<dbReference type="EMBL" id="MKGL01000062">
    <property type="protein sequence ID" value="RNF08616.1"/>
    <property type="molecule type" value="Genomic_DNA"/>
</dbReference>
<dbReference type="OMA" id="CWAEGVY"/>
<sequence>MSMHAEDMGHDGVSHSRREGAVKEVNVDLEQLQLIQLCFGEHEFGVALDNDVTDDTQKKQQDGAESDAASQQNNDHQQGGLGVAFDFDPILFVQEKLDHGVPLRSLCRDLETYAKFLDSSILRHVNMEVHDAFVKVSGHLVGMQDELRCVQQPVLTAVKKVEGALEKLAKLEENVNSQIRDATEVELSRIFDVSFLKILLIFDLLSERVKALPSCTHSTESDIKQQQQQAKHSGSSSLATVAVAAGSPHVCEALRDIAVTVQQWKALFQTLPRLPQRTKEYEEASEVLREGTQLVRGVFSNVYLALHEAYLQASREELKPALREVMETYRISGEVREFCRMYRERVLRPLLESVLSWRAATQARHSLEDTISLLTSLREQLETKVLCFLPLIWESFEGIVLPIPMIVWPTVCEAVVKKMVSLYDISVADAFQKRYVAAHELLALMVANCRSAEELWALMRSPDVALWRHKWNTDVYGTIRVNELSKKIEEAIKAFCATPLETLAQQPQKQPGKHHVGDAGFCLELFTKLREALDWFFSADIYIYILTPKFIREAAVATRRVVQNLLEHVEAAQGAGSMQDWLHVVMAAGTDFEKLAAYIEGPFRTRLEEVSQHSFPVTSPLLELLTQDTCRSAVACLHRVVQSRLTEECLVGLQNVRSVRSAYSHMRKPFPTTPSWYVPSVVEPLQRFDASVRTLLPSAARHGMMVELVNEVANRFRALAKETLITAKKTEESWEKLRRRKETTSGGRGPEVEAVLGNGHPSSSAAATSVRPTQETASDRDKMTLQLYLDAKAFVQEVKTTLGLGAEAEKLAAVGPLFKLLRRANWIMGEDIPEPPDIDEAEA</sequence>
<dbReference type="InterPro" id="IPR024603">
    <property type="entry name" value="COG_complex_COG2_C"/>
</dbReference>
<organism evidence="13 14">
    <name type="scientific">Trypanosoma rangeli</name>
    <dbReference type="NCBI Taxonomy" id="5698"/>
    <lineage>
        <taxon>Eukaryota</taxon>
        <taxon>Discoba</taxon>
        <taxon>Euglenozoa</taxon>
        <taxon>Kinetoplastea</taxon>
        <taxon>Metakinetoplastina</taxon>
        <taxon>Trypanosomatida</taxon>
        <taxon>Trypanosomatidae</taxon>
        <taxon>Trypanosoma</taxon>
        <taxon>Herpetosoma</taxon>
    </lineage>
</organism>
<feature type="compositionally biased region" description="Polar residues" evidence="10">
    <location>
        <begin position="760"/>
        <end position="776"/>
    </location>
</feature>
<evidence type="ECO:0000313" key="14">
    <source>
        <dbReference type="Proteomes" id="UP000283634"/>
    </source>
</evidence>
<dbReference type="RefSeq" id="XP_029240497.1">
    <property type="nucleotide sequence ID" value="XM_029379641.1"/>
</dbReference>
<dbReference type="GO" id="GO:0000139">
    <property type="term" value="C:Golgi membrane"/>
    <property type="evidence" value="ECO:0007669"/>
    <property type="project" value="UniProtKB-SubCell"/>
</dbReference>
<feature type="domain" description="Conserved oligomeric Golgi complex subunit 2 N-terminal" evidence="11">
    <location>
        <begin position="37"/>
        <end position="151"/>
    </location>
</feature>
<evidence type="ECO:0000256" key="1">
    <source>
        <dbReference type="ARBA" id="ARBA00004395"/>
    </source>
</evidence>
<evidence type="ECO:0000256" key="6">
    <source>
        <dbReference type="ARBA" id="ARBA00023034"/>
    </source>
</evidence>
<keyword evidence="9" id="KW-0175">Coiled coil</keyword>
<dbReference type="Pfam" id="PF06148">
    <property type="entry name" value="COG2_N"/>
    <property type="match status" value="1"/>
</dbReference>
<feature type="region of interest" description="Disordered" evidence="10">
    <location>
        <begin position="54"/>
        <end position="78"/>
    </location>
</feature>
<evidence type="ECO:0000256" key="5">
    <source>
        <dbReference type="ARBA" id="ARBA00022927"/>
    </source>
</evidence>
<dbReference type="VEuPathDB" id="TriTrypDB:TRSC58_01441"/>
<dbReference type="InterPro" id="IPR024602">
    <property type="entry name" value="COG_su2_N"/>
</dbReference>
<gene>
    <name evidence="13" type="ORF">TraAM80_02642</name>
</gene>
<dbReference type="OrthoDB" id="332281at2759"/>
<dbReference type="GO" id="GO:0006891">
    <property type="term" value="P:intra-Golgi vesicle-mediated transport"/>
    <property type="evidence" value="ECO:0007669"/>
    <property type="project" value="TreeGrafter"/>
</dbReference>
<protein>
    <recommendedName>
        <fullName evidence="3">Conserved oligomeric Golgi complex subunit 2</fullName>
    </recommendedName>
    <alternativeName>
        <fullName evidence="8">Component of oligomeric Golgi complex 2</fullName>
    </alternativeName>
</protein>
<feature type="compositionally biased region" description="Polar residues" evidence="10">
    <location>
        <begin position="68"/>
        <end position="77"/>
    </location>
</feature>
<keyword evidence="5" id="KW-0653">Protein transport</keyword>